<dbReference type="Gene3D" id="3.40.630.30">
    <property type="match status" value="1"/>
</dbReference>
<dbReference type="AlphaFoldDB" id="A0A8T9Q8I3"/>
<dbReference type="EMBL" id="CP095046">
    <property type="protein sequence ID" value="UOQ72398.1"/>
    <property type="molecule type" value="Genomic_DNA"/>
</dbReference>
<evidence type="ECO:0000313" key="3">
    <source>
        <dbReference type="Proteomes" id="UP000831796"/>
    </source>
</evidence>
<dbReference type="KEGG" id="hcu:MUN79_28320"/>
<organism evidence="2 3">
    <name type="scientific">Hymenobacter cellulosilyticus</name>
    <dbReference type="NCBI Taxonomy" id="2932248"/>
    <lineage>
        <taxon>Bacteria</taxon>
        <taxon>Pseudomonadati</taxon>
        <taxon>Bacteroidota</taxon>
        <taxon>Cytophagia</taxon>
        <taxon>Cytophagales</taxon>
        <taxon>Hymenobacteraceae</taxon>
        <taxon>Hymenobacter</taxon>
    </lineage>
</organism>
<dbReference type="GO" id="GO:0008999">
    <property type="term" value="F:protein-N-terminal-alanine acetyltransferase activity"/>
    <property type="evidence" value="ECO:0007669"/>
    <property type="project" value="TreeGrafter"/>
</dbReference>
<sequence>MNIVELPPAPARTPIRTPRLTLRPYVAADAEAFFAVIDQERARLQPAFPSRVAAVQTLDDARQVLQGYTQDWSSRRLLVLGIWHTASGAYLGDISLKPVWSRAVTAEIGYYLAADAEGHGYAQEALEAAVVFGFRAPLGATRLDIRCYATNPRSCAVAERAGFRRLPAKPRLWPRKTSPKSIITALRRPLPTSTGRNQLLLSAQSSEQKFLVEVQIQCKGKVNRLVAQIIQRLKARSQHQLIGQLIVAQHPQN</sequence>
<dbReference type="InterPro" id="IPR051908">
    <property type="entry name" value="Ribosomal_N-acetyltransferase"/>
</dbReference>
<protein>
    <submittedName>
        <fullName evidence="2">GNAT family N-acetyltransferase</fullName>
    </submittedName>
</protein>
<reference evidence="2" key="1">
    <citation type="submission" date="2022-04" db="EMBL/GenBank/DDBJ databases">
        <title>Hymenobacter sp. isolated from the air.</title>
        <authorList>
            <person name="Won M."/>
            <person name="Lee C.-M."/>
            <person name="Woen H.-Y."/>
            <person name="Kwon S.-W."/>
        </authorList>
    </citation>
    <scope>NUCLEOTIDE SEQUENCE</scope>
    <source>
        <strain evidence="2">5116S-3</strain>
    </source>
</reference>
<dbReference type="SUPFAM" id="SSF55729">
    <property type="entry name" value="Acyl-CoA N-acyltransferases (Nat)"/>
    <property type="match status" value="1"/>
</dbReference>
<dbReference type="InterPro" id="IPR016181">
    <property type="entry name" value="Acyl_CoA_acyltransferase"/>
</dbReference>
<gene>
    <name evidence="2" type="ORF">MUN79_28320</name>
</gene>
<proteinExistence type="predicted"/>
<dbReference type="InterPro" id="IPR000182">
    <property type="entry name" value="GNAT_dom"/>
</dbReference>
<dbReference type="Pfam" id="PF13302">
    <property type="entry name" value="Acetyltransf_3"/>
    <property type="match status" value="1"/>
</dbReference>
<dbReference type="RefSeq" id="WP_244675784.1">
    <property type="nucleotide sequence ID" value="NZ_CP095046.1"/>
</dbReference>
<dbReference type="GO" id="GO:0005737">
    <property type="term" value="C:cytoplasm"/>
    <property type="evidence" value="ECO:0007669"/>
    <property type="project" value="TreeGrafter"/>
</dbReference>
<feature type="domain" description="N-acetyltransferase" evidence="1">
    <location>
        <begin position="20"/>
        <end position="189"/>
    </location>
</feature>
<dbReference type="GO" id="GO:1990189">
    <property type="term" value="F:protein N-terminal-serine acetyltransferase activity"/>
    <property type="evidence" value="ECO:0007669"/>
    <property type="project" value="TreeGrafter"/>
</dbReference>
<accession>A0A8T9Q8I3</accession>
<keyword evidence="3" id="KW-1185">Reference proteome</keyword>
<dbReference type="Proteomes" id="UP000831796">
    <property type="component" value="Chromosome"/>
</dbReference>
<dbReference type="PANTHER" id="PTHR43441:SF2">
    <property type="entry name" value="FAMILY ACETYLTRANSFERASE, PUTATIVE (AFU_ORTHOLOGUE AFUA_7G00850)-RELATED"/>
    <property type="match status" value="1"/>
</dbReference>
<evidence type="ECO:0000259" key="1">
    <source>
        <dbReference type="PROSITE" id="PS51186"/>
    </source>
</evidence>
<name>A0A8T9Q8I3_9BACT</name>
<dbReference type="PANTHER" id="PTHR43441">
    <property type="entry name" value="RIBOSOMAL-PROTEIN-SERINE ACETYLTRANSFERASE"/>
    <property type="match status" value="1"/>
</dbReference>
<evidence type="ECO:0000313" key="2">
    <source>
        <dbReference type="EMBL" id="UOQ72398.1"/>
    </source>
</evidence>
<dbReference type="PROSITE" id="PS51186">
    <property type="entry name" value="GNAT"/>
    <property type="match status" value="1"/>
</dbReference>